<dbReference type="InterPro" id="IPR018300">
    <property type="entry name" value="Aminotrans_IV_CS"/>
</dbReference>
<dbReference type="EMBL" id="CP067089">
    <property type="protein sequence ID" value="QQO08974.1"/>
    <property type="molecule type" value="Genomic_DNA"/>
</dbReference>
<comment type="catalytic activity">
    <reaction evidence="12 16">
        <text>L-leucine + 2-oxoglutarate = 4-methyl-2-oxopentanoate + L-glutamate</text>
        <dbReference type="Rhea" id="RHEA:18321"/>
        <dbReference type="ChEBI" id="CHEBI:16810"/>
        <dbReference type="ChEBI" id="CHEBI:17865"/>
        <dbReference type="ChEBI" id="CHEBI:29985"/>
        <dbReference type="ChEBI" id="CHEBI:57427"/>
        <dbReference type="EC" id="2.6.1.42"/>
    </reaction>
</comment>
<dbReference type="SUPFAM" id="SSF56752">
    <property type="entry name" value="D-aminoacid aminotransferase-like PLP-dependent enzymes"/>
    <property type="match status" value="1"/>
</dbReference>
<dbReference type="RefSeq" id="WP_215626279.1">
    <property type="nucleotide sequence ID" value="NZ_CP067089.2"/>
</dbReference>
<comment type="similarity">
    <text evidence="6 14">Belongs to the class-IV pyridoxal-phosphate-dependent aminotransferase family.</text>
</comment>
<accession>A0A7T8B8U2</accession>
<comment type="pathway">
    <text evidence="4">Amino-acid biosynthesis; L-valine biosynthesis; L-valine from pyruvate: step 4/4.</text>
</comment>
<keyword evidence="16" id="KW-0100">Branched-chain amino acid biosynthesis</keyword>
<dbReference type="GO" id="GO:0009097">
    <property type="term" value="P:isoleucine biosynthetic process"/>
    <property type="evidence" value="ECO:0007669"/>
    <property type="project" value="UniProtKB-UniPathway"/>
</dbReference>
<dbReference type="InterPro" id="IPR005786">
    <property type="entry name" value="B_amino_transII"/>
</dbReference>
<evidence type="ECO:0000256" key="12">
    <source>
        <dbReference type="ARBA" id="ARBA00049229"/>
    </source>
</evidence>
<comment type="catalytic activity">
    <reaction evidence="10 16">
        <text>L-valine + 2-oxoglutarate = 3-methyl-2-oxobutanoate + L-glutamate</text>
        <dbReference type="Rhea" id="RHEA:24813"/>
        <dbReference type="ChEBI" id="CHEBI:11851"/>
        <dbReference type="ChEBI" id="CHEBI:16810"/>
        <dbReference type="ChEBI" id="CHEBI:29985"/>
        <dbReference type="ChEBI" id="CHEBI:57762"/>
        <dbReference type="EC" id="2.6.1.42"/>
    </reaction>
</comment>
<dbReference type="GO" id="GO:0009098">
    <property type="term" value="P:L-leucine biosynthetic process"/>
    <property type="evidence" value="ECO:0007669"/>
    <property type="project" value="UniProtKB-UniPathway"/>
</dbReference>
<proteinExistence type="inferred from homology"/>
<comment type="function">
    <text evidence="2">Acts on leucine, isoleucine and valine.</text>
</comment>
<evidence type="ECO:0000256" key="2">
    <source>
        <dbReference type="ARBA" id="ARBA00003109"/>
    </source>
</evidence>
<dbReference type="InterPro" id="IPR033939">
    <property type="entry name" value="BCAT_family"/>
</dbReference>
<dbReference type="PIRSF" id="PIRSF006468">
    <property type="entry name" value="BCAT1"/>
    <property type="match status" value="1"/>
</dbReference>
<evidence type="ECO:0000256" key="8">
    <source>
        <dbReference type="ARBA" id="ARBA00022679"/>
    </source>
</evidence>
<name>A0A7T8B8U2_9SPIR</name>
<feature type="modified residue" description="N6-(pyridoxal phosphate)lysine" evidence="13">
    <location>
        <position position="205"/>
    </location>
</feature>
<dbReference type="InterPro" id="IPR036038">
    <property type="entry name" value="Aminotransferase-like"/>
</dbReference>
<keyword evidence="9 15" id="KW-0663">Pyridoxal phosphate</keyword>
<comment type="cofactor">
    <cofactor evidence="1 15">
        <name>pyridoxal 5'-phosphate</name>
        <dbReference type="ChEBI" id="CHEBI:597326"/>
    </cofactor>
</comment>
<dbReference type="EC" id="2.6.1.42" evidence="16"/>
<evidence type="ECO:0000256" key="10">
    <source>
        <dbReference type="ARBA" id="ARBA00048212"/>
    </source>
</evidence>
<evidence type="ECO:0000256" key="1">
    <source>
        <dbReference type="ARBA" id="ARBA00001933"/>
    </source>
</evidence>
<organism evidence="17 18">
    <name type="scientific">Breznakiella homolactica</name>
    <dbReference type="NCBI Taxonomy" id="2798577"/>
    <lineage>
        <taxon>Bacteria</taxon>
        <taxon>Pseudomonadati</taxon>
        <taxon>Spirochaetota</taxon>
        <taxon>Spirochaetia</taxon>
        <taxon>Spirochaetales</taxon>
        <taxon>Breznakiellaceae</taxon>
        <taxon>Breznakiella</taxon>
    </lineage>
</organism>
<dbReference type="UniPathway" id="UPA00048">
    <property type="reaction ID" value="UER00073"/>
</dbReference>
<evidence type="ECO:0000313" key="17">
    <source>
        <dbReference type="EMBL" id="QQO08974.1"/>
    </source>
</evidence>
<dbReference type="GO" id="GO:0009099">
    <property type="term" value="P:L-valine biosynthetic process"/>
    <property type="evidence" value="ECO:0007669"/>
    <property type="project" value="UniProtKB-UniPathway"/>
</dbReference>
<dbReference type="GO" id="GO:0004084">
    <property type="term" value="F:branched-chain-amino-acid transaminase activity"/>
    <property type="evidence" value="ECO:0007669"/>
    <property type="project" value="UniProtKB-EC"/>
</dbReference>
<evidence type="ECO:0000256" key="3">
    <source>
        <dbReference type="ARBA" id="ARBA00004824"/>
    </source>
</evidence>
<evidence type="ECO:0000256" key="15">
    <source>
        <dbReference type="RuleBase" id="RU004516"/>
    </source>
</evidence>
<dbReference type="KEGG" id="bhc:JFL75_18890"/>
<sequence>MGFSLDSYPVVYRAKYAGKAWSEEYLEKSHKTPEEEAGMSEGDYAKLSESRNFYDDMPLVSYTTQYGLGCFEGLKALPQKDGGLAIFRPDRNGERFFNSMEGLMMPGFPADMFVKACVETVKRNAGLGFRPHYKSEWEKDSFMNADSVYMRPFSYSEGGVGVSLSKAPWVIIVTTPVSSYFSGGKSEAVVTERIRATPKGTGWIKAASNYVISALAREEAHKGGFMECVFLDATDRKYFEEGSSSNIFFYLKSGELVTPELGDTILPGITRSSIIELARDINVKTSERKISVDEVFADGAECFVTGTAAGVTPIESLTYNGKKIVFNNGKVGDLSAKLRDTLKGIQYGVLEDTKGWMVKVV</sequence>
<evidence type="ECO:0000256" key="4">
    <source>
        <dbReference type="ARBA" id="ARBA00004931"/>
    </source>
</evidence>
<protein>
    <recommendedName>
        <fullName evidence="16">Branched-chain-amino-acid aminotransferase</fullName>
        <ecNumber evidence="16">2.6.1.42</ecNumber>
    </recommendedName>
</protein>
<dbReference type="NCBIfam" id="TIGR01123">
    <property type="entry name" value="ilvE_II"/>
    <property type="match status" value="1"/>
</dbReference>
<dbReference type="InterPro" id="IPR043132">
    <property type="entry name" value="BCAT-like_C"/>
</dbReference>
<dbReference type="InterPro" id="IPR043131">
    <property type="entry name" value="BCAT-like_N"/>
</dbReference>
<reference evidence="17" key="1">
    <citation type="submission" date="2021-01" db="EMBL/GenBank/DDBJ databases">
        <title>Description of Breznakiella homolactica.</title>
        <authorList>
            <person name="Song Y."/>
            <person name="Brune A."/>
        </authorList>
    </citation>
    <scope>NUCLEOTIDE SEQUENCE</scope>
    <source>
        <strain evidence="17">RmG30</strain>
    </source>
</reference>
<comment type="pathway">
    <text evidence="3">Amino-acid biosynthesis; L-isoleucine biosynthesis; L-isoleucine from 2-oxobutanoate: step 4/4.</text>
</comment>
<keyword evidence="7 16" id="KW-0032">Aminotransferase</keyword>
<dbReference type="AlphaFoldDB" id="A0A7T8B8U2"/>
<evidence type="ECO:0000256" key="7">
    <source>
        <dbReference type="ARBA" id="ARBA00022576"/>
    </source>
</evidence>
<evidence type="ECO:0000256" key="16">
    <source>
        <dbReference type="RuleBase" id="RU004517"/>
    </source>
</evidence>
<dbReference type="UniPathway" id="UPA00047">
    <property type="reaction ID" value="UER00058"/>
</dbReference>
<evidence type="ECO:0000256" key="14">
    <source>
        <dbReference type="RuleBase" id="RU004106"/>
    </source>
</evidence>
<evidence type="ECO:0000256" key="13">
    <source>
        <dbReference type="PIRSR" id="PIRSR006468-1"/>
    </source>
</evidence>
<dbReference type="PANTHER" id="PTHR42825:SF2">
    <property type="entry name" value="BRANCHED-CHAIN-AMINO-ACID AMINOTRANSFERASE 3, CHLOROPLASTIC-RELATED"/>
    <property type="match status" value="1"/>
</dbReference>
<gene>
    <name evidence="17" type="primary">ilvE</name>
    <name evidence="17" type="ORF">JFL75_18890</name>
</gene>
<dbReference type="Proteomes" id="UP000595917">
    <property type="component" value="Chromosome"/>
</dbReference>
<dbReference type="Gene3D" id="3.20.10.10">
    <property type="entry name" value="D-amino Acid Aminotransferase, subunit A, domain 2"/>
    <property type="match status" value="1"/>
</dbReference>
<keyword evidence="18" id="KW-1185">Reference proteome</keyword>
<dbReference type="Pfam" id="PF01063">
    <property type="entry name" value="Aminotran_4"/>
    <property type="match status" value="1"/>
</dbReference>
<keyword evidence="16" id="KW-0028">Amino-acid biosynthesis</keyword>
<evidence type="ECO:0000256" key="5">
    <source>
        <dbReference type="ARBA" id="ARBA00005072"/>
    </source>
</evidence>
<comment type="catalytic activity">
    <reaction evidence="11 16">
        <text>L-isoleucine + 2-oxoglutarate = (S)-3-methyl-2-oxopentanoate + L-glutamate</text>
        <dbReference type="Rhea" id="RHEA:24801"/>
        <dbReference type="ChEBI" id="CHEBI:16810"/>
        <dbReference type="ChEBI" id="CHEBI:29985"/>
        <dbReference type="ChEBI" id="CHEBI:35146"/>
        <dbReference type="ChEBI" id="CHEBI:58045"/>
        <dbReference type="EC" id="2.6.1.42"/>
    </reaction>
</comment>
<comment type="pathway">
    <text evidence="5">Amino-acid biosynthesis; L-leucine biosynthesis; L-leucine from 3-methyl-2-oxobutanoate: step 4/4.</text>
</comment>
<dbReference type="Gene3D" id="3.30.470.10">
    <property type="match status" value="1"/>
</dbReference>
<evidence type="ECO:0000256" key="9">
    <source>
        <dbReference type="ARBA" id="ARBA00022898"/>
    </source>
</evidence>
<dbReference type="UniPathway" id="UPA00049">
    <property type="reaction ID" value="UER00062"/>
</dbReference>
<dbReference type="InterPro" id="IPR001544">
    <property type="entry name" value="Aminotrans_IV"/>
</dbReference>
<dbReference type="CDD" id="cd01557">
    <property type="entry name" value="BCAT_beta_family"/>
    <property type="match status" value="1"/>
</dbReference>
<dbReference type="PANTHER" id="PTHR42825">
    <property type="entry name" value="AMINO ACID AMINOTRANSFERASE"/>
    <property type="match status" value="1"/>
</dbReference>
<evidence type="ECO:0000256" key="11">
    <source>
        <dbReference type="ARBA" id="ARBA00048798"/>
    </source>
</evidence>
<keyword evidence="8 16" id="KW-0808">Transferase</keyword>
<evidence type="ECO:0000256" key="6">
    <source>
        <dbReference type="ARBA" id="ARBA00009320"/>
    </source>
</evidence>
<evidence type="ECO:0000313" key="18">
    <source>
        <dbReference type="Proteomes" id="UP000595917"/>
    </source>
</evidence>
<dbReference type="PROSITE" id="PS00770">
    <property type="entry name" value="AA_TRANSFER_CLASS_4"/>
    <property type="match status" value="1"/>
</dbReference>